<evidence type="ECO:0000313" key="2">
    <source>
        <dbReference type="Proteomes" id="UP001162483"/>
    </source>
</evidence>
<name>A0ABN9GGT4_9NEOB</name>
<dbReference type="Proteomes" id="UP001162483">
    <property type="component" value="Unassembled WGS sequence"/>
</dbReference>
<reference evidence="1" key="1">
    <citation type="submission" date="2023-05" db="EMBL/GenBank/DDBJ databases">
        <authorList>
            <person name="Stuckert A."/>
        </authorList>
    </citation>
    <scope>NUCLEOTIDE SEQUENCE</scope>
</reference>
<feature type="non-terminal residue" evidence="1">
    <location>
        <position position="39"/>
    </location>
</feature>
<gene>
    <name evidence="1" type="ORF">SPARVUS_LOCUS14135823</name>
</gene>
<comment type="caution">
    <text evidence="1">The sequence shown here is derived from an EMBL/GenBank/DDBJ whole genome shotgun (WGS) entry which is preliminary data.</text>
</comment>
<proteinExistence type="predicted"/>
<protein>
    <submittedName>
        <fullName evidence="1">Uncharacterized protein</fullName>
    </submittedName>
</protein>
<dbReference type="EMBL" id="CATNWA010018647">
    <property type="protein sequence ID" value="CAI9608652.1"/>
    <property type="molecule type" value="Genomic_DNA"/>
</dbReference>
<keyword evidence="2" id="KW-1185">Reference proteome</keyword>
<accession>A0ABN9GGT4</accession>
<sequence>MIPYCPGAPCVVSLSLSAPGHGFVSPTMVPPAWSLHVLP</sequence>
<organism evidence="1 2">
    <name type="scientific">Staurois parvus</name>
    <dbReference type="NCBI Taxonomy" id="386267"/>
    <lineage>
        <taxon>Eukaryota</taxon>
        <taxon>Metazoa</taxon>
        <taxon>Chordata</taxon>
        <taxon>Craniata</taxon>
        <taxon>Vertebrata</taxon>
        <taxon>Euteleostomi</taxon>
        <taxon>Amphibia</taxon>
        <taxon>Batrachia</taxon>
        <taxon>Anura</taxon>
        <taxon>Neobatrachia</taxon>
        <taxon>Ranoidea</taxon>
        <taxon>Ranidae</taxon>
        <taxon>Staurois</taxon>
    </lineage>
</organism>
<evidence type="ECO:0000313" key="1">
    <source>
        <dbReference type="EMBL" id="CAI9608652.1"/>
    </source>
</evidence>